<dbReference type="NCBIfam" id="TIGR00964">
    <property type="entry name" value="secE_bact"/>
    <property type="match status" value="1"/>
</dbReference>
<dbReference type="PANTHER" id="PTHR33910">
    <property type="entry name" value="PROTEIN TRANSLOCASE SUBUNIT SECE"/>
    <property type="match status" value="1"/>
</dbReference>
<feature type="transmembrane region" description="Helical" evidence="9">
    <location>
        <begin position="211"/>
        <end position="238"/>
    </location>
</feature>
<dbReference type="PROSITE" id="PS01067">
    <property type="entry name" value="SECE_SEC61G"/>
    <property type="match status" value="1"/>
</dbReference>
<feature type="compositionally biased region" description="Basic residues" evidence="10">
    <location>
        <begin position="84"/>
        <end position="93"/>
    </location>
</feature>
<feature type="region of interest" description="Disordered" evidence="10">
    <location>
        <begin position="1"/>
        <end position="34"/>
    </location>
</feature>
<keyword evidence="4 9" id="KW-0812">Transmembrane</keyword>
<dbReference type="InterPro" id="IPR001901">
    <property type="entry name" value="Translocase_SecE/Sec61-g"/>
</dbReference>
<sequence length="243" mass="26082">MADDQRPEPFGDDEAQLSDTTDPAGEQLAADLPAQADSYELVDTEAEEIEFADVELDQTPFDADPADVVIDDAAQLAAAEQAARKARSSRPVKRQTPLADESVGATDSVAEIADEQPAADPAEQAAIAAQVARRRPVKRVAPEPEVASTRRAVRRKPVDKSETGTLTPTRQVASAAAVADHGRTTPIGFVNQAIGELRKVIWPTGEQLGNYFAVVLVFVLFMIAFVGLLDFGFGWLLLKLFGK</sequence>
<evidence type="ECO:0000313" key="12">
    <source>
        <dbReference type="Proteomes" id="UP001596266"/>
    </source>
</evidence>
<dbReference type="EMBL" id="JBHSUA010000009">
    <property type="protein sequence ID" value="MFC6396259.1"/>
    <property type="molecule type" value="Genomic_DNA"/>
</dbReference>
<keyword evidence="8 9" id="KW-0472">Membrane</keyword>
<name>A0ABW1X0I0_9ACTN</name>
<evidence type="ECO:0000256" key="8">
    <source>
        <dbReference type="ARBA" id="ARBA00023136"/>
    </source>
</evidence>
<accession>A0ABW1X0I0</accession>
<keyword evidence="3 9" id="KW-1003">Cell membrane</keyword>
<feature type="region of interest" description="Disordered" evidence="10">
    <location>
        <begin position="138"/>
        <end position="167"/>
    </location>
</feature>
<comment type="similarity">
    <text evidence="9">Belongs to the SecE/SEC61-gamma family.</text>
</comment>
<dbReference type="HAMAP" id="MF_00422">
    <property type="entry name" value="SecE"/>
    <property type="match status" value="1"/>
</dbReference>
<comment type="subcellular location">
    <subcellularLocation>
        <location evidence="9">Cell membrane</location>
        <topology evidence="9">Single-pass membrane protein</topology>
    </subcellularLocation>
    <subcellularLocation>
        <location evidence="1">Membrane</location>
    </subcellularLocation>
</comment>
<comment type="function">
    <text evidence="9">Essential subunit of the Sec protein translocation channel SecYEG. Clamps together the 2 halves of SecY. May contact the channel plug during translocation.</text>
</comment>
<gene>
    <name evidence="9 11" type="primary">secE</name>
    <name evidence="11" type="ORF">ACFP57_04530</name>
</gene>
<keyword evidence="7 9" id="KW-0811">Translocation</keyword>
<comment type="subunit">
    <text evidence="9">Component of the Sec protein translocase complex. Heterotrimer consisting of SecY, SecE and SecG subunits. The heterotrimers can form oligomers, although 1 heterotrimer is thought to be able to translocate proteins. Interacts with the ribosome. Interacts with SecDF, and other proteins may be involved. Interacts with SecA.</text>
</comment>
<evidence type="ECO:0000256" key="10">
    <source>
        <dbReference type="SAM" id="MobiDB-lite"/>
    </source>
</evidence>
<organism evidence="11 12">
    <name type="scientific">Luteococcus sanguinis</name>
    <dbReference type="NCBI Taxonomy" id="174038"/>
    <lineage>
        <taxon>Bacteria</taxon>
        <taxon>Bacillati</taxon>
        <taxon>Actinomycetota</taxon>
        <taxon>Actinomycetes</taxon>
        <taxon>Propionibacteriales</taxon>
        <taxon>Propionibacteriaceae</taxon>
        <taxon>Luteococcus</taxon>
    </lineage>
</organism>
<dbReference type="InterPro" id="IPR005807">
    <property type="entry name" value="SecE_bac"/>
</dbReference>
<evidence type="ECO:0000256" key="4">
    <source>
        <dbReference type="ARBA" id="ARBA00022692"/>
    </source>
</evidence>
<dbReference type="Proteomes" id="UP001596266">
    <property type="component" value="Unassembled WGS sequence"/>
</dbReference>
<dbReference type="RefSeq" id="WP_343885106.1">
    <property type="nucleotide sequence ID" value="NZ_BAAAKI010000004.1"/>
</dbReference>
<keyword evidence="6 9" id="KW-1133">Transmembrane helix</keyword>
<keyword evidence="12" id="KW-1185">Reference proteome</keyword>
<evidence type="ECO:0000256" key="2">
    <source>
        <dbReference type="ARBA" id="ARBA00022448"/>
    </source>
</evidence>
<proteinExistence type="inferred from homology"/>
<evidence type="ECO:0000256" key="6">
    <source>
        <dbReference type="ARBA" id="ARBA00022989"/>
    </source>
</evidence>
<reference evidence="12" key="1">
    <citation type="journal article" date="2019" name="Int. J. Syst. Evol. Microbiol.">
        <title>The Global Catalogue of Microorganisms (GCM) 10K type strain sequencing project: providing services to taxonomists for standard genome sequencing and annotation.</title>
        <authorList>
            <consortium name="The Broad Institute Genomics Platform"/>
            <consortium name="The Broad Institute Genome Sequencing Center for Infectious Disease"/>
            <person name="Wu L."/>
            <person name="Ma J."/>
        </authorList>
    </citation>
    <scope>NUCLEOTIDE SEQUENCE [LARGE SCALE GENOMIC DNA]</scope>
    <source>
        <strain evidence="12">CGMCC 1.15277</strain>
    </source>
</reference>
<keyword evidence="2 9" id="KW-0813">Transport</keyword>
<evidence type="ECO:0000256" key="1">
    <source>
        <dbReference type="ARBA" id="ARBA00004370"/>
    </source>
</evidence>
<feature type="region of interest" description="Disordered" evidence="10">
    <location>
        <begin position="81"/>
        <end position="105"/>
    </location>
</feature>
<evidence type="ECO:0000256" key="3">
    <source>
        <dbReference type="ARBA" id="ARBA00022475"/>
    </source>
</evidence>
<evidence type="ECO:0000313" key="11">
    <source>
        <dbReference type="EMBL" id="MFC6396259.1"/>
    </source>
</evidence>
<dbReference type="PANTHER" id="PTHR33910:SF1">
    <property type="entry name" value="PROTEIN TRANSLOCASE SUBUNIT SECE"/>
    <property type="match status" value="1"/>
</dbReference>
<dbReference type="Pfam" id="PF00584">
    <property type="entry name" value="SecE"/>
    <property type="match status" value="1"/>
</dbReference>
<dbReference type="Gene3D" id="1.20.5.1030">
    <property type="entry name" value="Preprotein translocase secy subunit"/>
    <property type="match status" value="1"/>
</dbReference>
<dbReference type="InterPro" id="IPR038379">
    <property type="entry name" value="SecE_sf"/>
</dbReference>
<evidence type="ECO:0000256" key="9">
    <source>
        <dbReference type="HAMAP-Rule" id="MF_00422"/>
    </source>
</evidence>
<comment type="caution">
    <text evidence="11">The sequence shown here is derived from an EMBL/GenBank/DDBJ whole genome shotgun (WGS) entry which is preliminary data.</text>
</comment>
<keyword evidence="5 9" id="KW-0653">Protein transport</keyword>
<protein>
    <recommendedName>
        <fullName evidence="9">Protein translocase subunit SecE</fullName>
    </recommendedName>
</protein>
<evidence type="ECO:0000256" key="7">
    <source>
        <dbReference type="ARBA" id="ARBA00023010"/>
    </source>
</evidence>
<evidence type="ECO:0000256" key="5">
    <source>
        <dbReference type="ARBA" id="ARBA00022927"/>
    </source>
</evidence>